<feature type="compositionally biased region" description="Low complexity" evidence="1">
    <location>
        <begin position="199"/>
        <end position="210"/>
    </location>
</feature>
<keyword evidence="3" id="KW-1185">Reference proteome</keyword>
<feature type="region of interest" description="Disordered" evidence="1">
    <location>
        <begin position="1"/>
        <end position="21"/>
    </location>
</feature>
<dbReference type="AlphaFoldDB" id="A0A5B7CZY1"/>
<sequence length="210" mass="22892">MGASHRPIARCHTATLPPPPTPFHLKPATKQSPSQFHYLHSKSALPICISSTSNFHFPSTTSLPIPSFTSTPSSNIFHLLSLSLRPASHTSIRHLPPCKPASFIATPPHRTFHLSTQNHPPFIHSASSTSLVAAPPPATDGCCSRYKDGIIMPRHKVGLELPCPRNKHHETVRPLDPPPPYKPDSRPLQFALPAPPSAPTHTPTSYPKRS</sequence>
<dbReference type="Proteomes" id="UP000324222">
    <property type="component" value="Unassembled WGS sequence"/>
</dbReference>
<evidence type="ECO:0000313" key="3">
    <source>
        <dbReference type="Proteomes" id="UP000324222"/>
    </source>
</evidence>
<name>A0A5B7CZY1_PORTR</name>
<accession>A0A5B7CZY1</accession>
<reference evidence="2 3" key="1">
    <citation type="submission" date="2019-05" db="EMBL/GenBank/DDBJ databases">
        <title>Another draft genome of Portunus trituberculatus and its Hox gene families provides insights of decapod evolution.</title>
        <authorList>
            <person name="Jeong J.-H."/>
            <person name="Song I."/>
            <person name="Kim S."/>
            <person name="Choi T."/>
            <person name="Kim D."/>
            <person name="Ryu S."/>
            <person name="Kim W."/>
        </authorList>
    </citation>
    <scope>NUCLEOTIDE SEQUENCE [LARGE SCALE GENOMIC DNA]</scope>
    <source>
        <tissue evidence="2">Muscle</tissue>
    </source>
</reference>
<organism evidence="2 3">
    <name type="scientific">Portunus trituberculatus</name>
    <name type="common">Swimming crab</name>
    <name type="synonym">Neptunus trituberculatus</name>
    <dbReference type="NCBI Taxonomy" id="210409"/>
    <lineage>
        <taxon>Eukaryota</taxon>
        <taxon>Metazoa</taxon>
        <taxon>Ecdysozoa</taxon>
        <taxon>Arthropoda</taxon>
        <taxon>Crustacea</taxon>
        <taxon>Multicrustacea</taxon>
        <taxon>Malacostraca</taxon>
        <taxon>Eumalacostraca</taxon>
        <taxon>Eucarida</taxon>
        <taxon>Decapoda</taxon>
        <taxon>Pleocyemata</taxon>
        <taxon>Brachyura</taxon>
        <taxon>Eubrachyura</taxon>
        <taxon>Portunoidea</taxon>
        <taxon>Portunidae</taxon>
        <taxon>Portuninae</taxon>
        <taxon>Portunus</taxon>
    </lineage>
</organism>
<comment type="caution">
    <text evidence="2">The sequence shown here is derived from an EMBL/GenBank/DDBJ whole genome shotgun (WGS) entry which is preliminary data.</text>
</comment>
<evidence type="ECO:0000256" key="1">
    <source>
        <dbReference type="SAM" id="MobiDB-lite"/>
    </source>
</evidence>
<protein>
    <submittedName>
        <fullName evidence="2">Uncharacterized protein</fullName>
    </submittedName>
</protein>
<evidence type="ECO:0000313" key="2">
    <source>
        <dbReference type="EMBL" id="MPC14919.1"/>
    </source>
</evidence>
<feature type="region of interest" description="Disordered" evidence="1">
    <location>
        <begin position="162"/>
        <end position="210"/>
    </location>
</feature>
<dbReference type="EMBL" id="VSRR010000388">
    <property type="protein sequence ID" value="MPC14919.1"/>
    <property type="molecule type" value="Genomic_DNA"/>
</dbReference>
<proteinExistence type="predicted"/>
<gene>
    <name evidence="2" type="ORF">E2C01_007696</name>
</gene>